<name>A0A1M6Y656_9BACT</name>
<evidence type="ECO:0000256" key="1">
    <source>
        <dbReference type="SAM" id="Phobius"/>
    </source>
</evidence>
<keyword evidence="3" id="KW-1185">Reference proteome</keyword>
<dbReference type="Proteomes" id="UP000184420">
    <property type="component" value="Unassembled WGS sequence"/>
</dbReference>
<feature type="transmembrane region" description="Helical" evidence="1">
    <location>
        <begin position="63"/>
        <end position="80"/>
    </location>
</feature>
<reference evidence="2 3" key="1">
    <citation type="submission" date="2016-11" db="EMBL/GenBank/DDBJ databases">
        <authorList>
            <person name="Jaros S."/>
            <person name="Januszkiewicz K."/>
            <person name="Wedrychowicz H."/>
        </authorList>
    </citation>
    <scope>NUCLEOTIDE SEQUENCE [LARGE SCALE GENOMIC DNA]</scope>
    <source>
        <strain evidence="2 3">DSM 27406</strain>
    </source>
</reference>
<keyword evidence="1" id="KW-0472">Membrane</keyword>
<feature type="transmembrane region" description="Helical" evidence="1">
    <location>
        <begin position="5"/>
        <end position="27"/>
    </location>
</feature>
<sequence length="81" mass="9288">MRKQFLFNILLFLLFLAGTLLVIHFSGTPVNPWIGRFCLLVSCLLHLIAFWAKNFGSVNHRIMVFQSWLVIGCYVTAGFII</sequence>
<dbReference type="RefSeq" id="WP_073078798.1">
    <property type="nucleotide sequence ID" value="NZ_FRBL01000002.1"/>
</dbReference>
<proteinExistence type="predicted"/>
<evidence type="ECO:0000313" key="2">
    <source>
        <dbReference type="EMBL" id="SHL13721.1"/>
    </source>
</evidence>
<evidence type="ECO:0000313" key="3">
    <source>
        <dbReference type="Proteomes" id="UP000184420"/>
    </source>
</evidence>
<dbReference type="AlphaFoldDB" id="A0A1M6Y656"/>
<keyword evidence="1" id="KW-1133">Transmembrane helix</keyword>
<organism evidence="2 3">
    <name type="scientific">Chitinophaga jiangningensis</name>
    <dbReference type="NCBI Taxonomy" id="1419482"/>
    <lineage>
        <taxon>Bacteria</taxon>
        <taxon>Pseudomonadati</taxon>
        <taxon>Bacteroidota</taxon>
        <taxon>Chitinophagia</taxon>
        <taxon>Chitinophagales</taxon>
        <taxon>Chitinophagaceae</taxon>
        <taxon>Chitinophaga</taxon>
    </lineage>
</organism>
<dbReference type="EMBL" id="FRBL01000002">
    <property type="protein sequence ID" value="SHL13721.1"/>
    <property type="molecule type" value="Genomic_DNA"/>
</dbReference>
<feature type="transmembrane region" description="Helical" evidence="1">
    <location>
        <begin position="33"/>
        <end position="51"/>
    </location>
</feature>
<evidence type="ECO:0008006" key="4">
    <source>
        <dbReference type="Google" id="ProtNLM"/>
    </source>
</evidence>
<keyword evidence="1" id="KW-0812">Transmembrane</keyword>
<protein>
    <recommendedName>
        <fullName evidence="4">Cyd operon protein YbgE (Cyd_oper_YbgE)</fullName>
    </recommendedName>
</protein>
<accession>A0A1M6Y656</accession>
<gene>
    <name evidence="2" type="ORF">SAMN05444266_102169</name>
</gene>